<gene>
    <name evidence="1" type="ORF">M1B72_07170</name>
</gene>
<protein>
    <submittedName>
        <fullName evidence="1">Uncharacterized protein</fullName>
    </submittedName>
</protein>
<dbReference type="EMBL" id="CP096574">
    <property type="protein sequence ID" value="UPU37478.1"/>
    <property type="molecule type" value="Genomic_DNA"/>
</dbReference>
<dbReference type="RefSeq" id="WP_248647067.1">
    <property type="nucleotide sequence ID" value="NZ_CP096574.1"/>
</dbReference>
<organism evidence="1 2">
    <name type="scientific">Geomonas paludis</name>
    <dbReference type="NCBI Taxonomy" id="2740185"/>
    <lineage>
        <taxon>Bacteria</taxon>
        <taxon>Pseudomonadati</taxon>
        <taxon>Thermodesulfobacteriota</taxon>
        <taxon>Desulfuromonadia</taxon>
        <taxon>Geobacterales</taxon>
        <taxon>Geobacteraceae</taxon>
        <taxon>Geomonas</taxon>
    </lineage>
</organism>
<proteinExistence type="predicted"/>
<evidence type="ECO:0000313" key="1">
    <source>
        <dbReference type="EMBL" id="UPU37478.1"/>
    </source>
</evidence>
<reference evidence="1" key="1">
    <citation type="submission" date="2022-04" db="EMBL/GenBank/DDBJ databases">
        <authorList>
            <person name="Liu G."/>
        </authorList>
    </citation>
    <scope>NUCLEOTIDE SEQUENCE</scope>
    <source>
        <strain evidence="1">RG22</strain>
    </source>
</reference>
<evidence type="ECO:0000313" key="2">
    <source>
        <dbReference type="Proteomes" id="UP000831485"/>
    </source>
</evidence>
<sequence length="67" mass="7242">MNDNMMWMVAQLEKNGLSVGIGCSHAGWLVSAADGSEIVRYHSAREVNSFLAGLLFGATTMAQQVIR</sequence>
<dbReference type="Proteomes" id="UP000831485">
    <property type="component" value="Chromosome"/>
</dbReference>
<accession>A0ABY4LLU3</accession>
<name>A0ABY4LLU3_9BACT</name>
<keyword evidence="2" id="KW-1185">Reference proteome</keyword>